<dbReference type="AlphaFoldDB" id="A0A3N2RTU3"/>
<dbReference type="Proteomes" id="UP000268051">
    <property type="component" value="Unassembled WGS sequence"/>
</dbReference>
<sequence>MNTQMQILKAYHVQGNEYGVIRFATKNVVARREGALELEEEFNCVSCKRLPAADKYATQGTVPTRALVEDLGWWQECGYCCCHVDDETDGRVWDGDTAYCDIECQARLMNCRIDDEAERKCKHDAEQAAIAVAEAKFPGITDVTAYTGHKKTITLYFRFPGGKERASWDLDGEFVGTNHIDVEPFKAYMASIRKEAQ</sequence>
<dbReference type="EMBL" id="RHFN01000028">
    <property type="protein sequence ID" value="ROU10785.1"/>
    <property type="molecule type" value="Genomic_DNA"/>
</dbReference>
<accession>A0A3N2RTU3</accession>
<proteinExistence type="predicted"/>
<comment type="caution">
    <text evidence="1">The sequence shown here is derived from an EMBL/GenBank/DDBJ whole genome shotgun (WGS) entry which is preliminary data.</text>
</comment>
<dbReference type="OrthoDB" id="8421304at2"/>
<reference evidence="1 2" key="1">
    <citation type="submission" date="2018-10" db="EMBL/GenBank/DDBJ databases">
        <title>Horizontal transference of carbapenem resistance between Klebsiella pneumoniae and Kluyvera ascorbata during abdominal infection: a case report.</title>
        <authorList>
            <person name="Raro O.H.F."/>
            <person name="Lima-Morales D."/>
            <person name="Barth A.L."/>
            <person name="Paim T.G.S."/>
            <person name="Mott M.P."/>
            <person name="Riche C.V.W."/>
            <person name="Teixeira U.F."/>
            <person name="Waechter F."/>
            <person name="Dias C.A.G."/>
        </authorList>
    </citation>
    <scope>NUCLEOTIDE SEQUENCE [LARGE SCALE GENOMIC DNA]</scope>
    <source>
        <strain evidence="1 2">OT2</strain>
    </source>
</reference>
<evidence type="ECO:0000313" key="2">
    <source>
        <dbReference type="Proteomes" id="UP000268051"/>
    </source>
</evidence>
<evidence type="ECO:0000313" key="1">
    <source>
        <dbReference type="EMBL" id="ROU10785.1"/>
    </source>
</evidence>
<organism evidence="1 2">
    <name type="scientific">Kluyvera ascorbata</name>
    <dbReference type="NCBI Taxonomy" id="51288"/>
    <lineage>
        <taxon>Bacteria</taxon>
        <taxon>Pseudomonadati</taxon>
        <taxon>Pseudomonadota</taxon>
        <taxon>Gammaproteobacteria</taxon>
        <taxon>Enterobacterales</taxon>
        <taxon>Enterobacteriaceae</taxon>
        <taxon>Kluyvera</taxon>
    </lineage>
</organism>
<protein>
    <submittedName>
        <fullName evidence="1">Uncharacterized protein</fullName>
    </submittedName>
</protein>
<dbReference type="RefSeq" id="WP_123652411.1">
    <property type="nucleotide sequence ID" value="NZ_RHFN01000028.1"/>
</dbReference>
<gene>
    <name evidence="1" type="ORF">EB837_20560</name>
</gene>
<name>A0A3N2RTU3_9ENTR</name>